<feature type="compositionally biased region" description="Polar residues" evidence="10">
    <location>
        <begin position="91"/>
        <end position="103"/>
    </location>
</feature>
<dbReference type="GO" id="GO:0006260">
    <property type="term" value="P:DNA replication"/>
    <property type="evidence" value="ECO:0007669"/>
    <property type="project" value="InterPro"/>
</dbReference>
<feature type="compositionally biased region" description="Polar residues" evidence="10">
    <location>
        <begin position="31"/>
        <end position="43"/>
    </location>
</feature>
<gene>
    <name evidence="9" type="primary">SLX4</name>
    <name evidence="11" type="ORF">PDE_05271</name>
</gene>
<feature type="compositionally biased region" description="Polar residues" evidence="10">
    <location>
        <begin position="328"/>
        <end position="338"/>
    </location>
</feature>
<dbReference type="STRING" id="933388.S7ZI60"/>
<dbReference type="Pfam" id="PF09494">
    <property type="entry name" value="Slx4"/>
    <property type="match status" value="1"/>
</dbReference>
<evidence type="ECO:0000256" key="7">
    <source>
        <dbReference type="ARBA" id="ARBA00023242"/>
    </source>
</evidence>
<evidence type="ECO:0000256" key="2">
    <source>
        <dbReference type="ARBA" id="ARBA00006661"/>
    </source>
</evidence>
<feature type="compositionally biased region" description="Polar residues" evidence="10">
    <location>
        <begin position="629"/>
        <end position="640"/>
    </location>
</feature>
<evidence type="ECO:0000256" key="1">
    <source>
        <dbReference type="ARBA" id="ARBA00004123"/>
    </source>
</evidence>
<dbReference type="CDD" id="cd22999">
    <property type="entry name" value="SAP_SLX4"/>
    <property type="match status" value="1"/>
</dbReference>
<evidence type="ECO:0000256" key="4">
    <source>
        <dbReference type="ARBA" id="ARBA00022763"/>
    </source>
</evidence>
<dbReference type="GO" id="GO:0006281">
    <property type="term" value="P:DNA repair"/>
    <property type="evidence" value="ECO:0007669"/>
    <property type="project" value="UniProtKB-UniRule"/>
</dbReference>
<evidence type="ECO:0000256" key="5">
    <source>
        <dbReference type="ARBA" id="ARBA00023172"/>
    </source>
</evidence>
<accession>S7ZI60</accession>
<dbReference type="eggNOG" id="ENOG502S832">
    <property type="taxonomic scope" value="Eukaryota"/>
</dbReference>
<feature type="compositionally biased region" description="Basic and acidic residues" evidence="10">
    <location>
        <begin position="107"/>
        <end position="121"/>
    </location>
</feature>
<organism evidence="11 12">
    <name type="scientific">Penicillium oxalicum (strain 114-2 / CGMCC 5302)</name>
    <name type="common">Penicillium decumbens</name>
    <dbReference type="NCBI Taxonomy" id="933388"/>
    <lineage>
        <taxon>Eukaryota</taxon>
        <taxon>Fungi</taxon>
        <taxon>Dikarya</taxon>
        <taxon>Ascomycota</taxon>
        <taxon>Pezizomycotina</taxon>
        <taxon>Eurotiomycetes</taxon>
        <taxon>Eurotiomycetidae</taxon>
        <taxon>Eurotiales</taxon>
        <taxon>Aspergillaceae</taxon>
        <taxon>Penicillium</taxon>
    </lineage>
</organism>
<reference evidence="11 12" key="1">
    <citation type="journal article" date="2013" name="PLoS ONE">
        <title>Genomic and secretomic analyses reveal unique features of the lignocellulolytic enzyme system of Penicillium decumbens.</title>
        <authorList>
            <person name="Liu G."/>
            <person name="Zhang L."/>
            <person name="Wei X."/>
            <person name="Zou G."/>
            <person name="Qin Y."/>
            <person name="Ma L."/>
            <person name="Li J."/>
            <person name="Zheng H."/>
            <person name="Wang S."/>
            <person name="Wang C."/>
            <person name="Xun L."/>
            <person name="Zhao G.-P."/>
            <person name="Zhou Z."/>
            <person name="Qu Y."/>
        </authorList>
    </citation>
    <scope>NUCLEOTIDE SEQUENCE [LARGE SCALE GENOMIC DNA]</scope>
    <source>
        <strain evidence="12">114-2 / CGMCC 5302</strain>
    </source>
</reference>
<name>S7ZI60_PENO1</name>
<dbReference type="PhylomeDB" id="S7ZI60"/>
<feature type="region of interest" description="Disordered" evidence="10">
    <location>
        <begin position="629"/>
        <end position="696"/>
    </location>
</feature>
<dbReference type="GO" id="GO:0033557">
    <property type="term" value="C:Slx1-Slx4 complex"/>
    <property type="evidence" value="ECO:0007669"/>
    <property type="project" value="UniProtKB-UniRule"/>
</dbReference>
<evidence type="ECO:0000313" key="12">
    <source>
        <dbReference type="Proteomes" id="UP000019376"/>
    </source>
</evidence>
<keyword evidence="4 9" id="KW-0227">DNA damage</keyword>
<evidence type="ECO:0000256" key="3">
    <source>
        <dbReference type="ARBA" id="ARBA00022553"/>
    </source>
</evidence>
<dbReference type="InterPro" id="IPR018574">
    <property type="entry name" value="Structure-sp_endonuc_su_Slx4"/>
</dbReference>
<dbReference type="EMBL" id="KB644412">
    <property type="protein sequence ID" value="EPS30320.1"/>
    <property type="molecule type" value="Genomic_DNA"/>
</dbReference>
<dbReference type="GO" id="GO:0006310">
    <property type="term" value="P:DNA recombination"/>
    <property type="evidence" value="ECO:0007669"/>
    <property type="project" value="UniProtKB-UniRule"/>
</dbReference>
<keyword evidence="5 9" id="KW-0233">DNA recombination</keyword>
<evidence type="ECO:0000256" key="10">
    <source>
        <dbReference type="SAM" id="MobiDB-lite"/>
    </source>
</evidence>
<feature type="compositionally biased region" description="Basic and acidic residues" evidence="10">
    <location>
        <begin position="296"/>
        <end position="306"/>
    </location>
</feature>
<comment type="function">
    <text evidence="9">Regulatory subunit of the SLX1-SLX4 structure-specific endonuclease that resolves DNA secondary structures generated during DNA repair and recombination. Has endonuclease activity towards branched DNA substrates, introducing single-strand cuts in duplex DNA close to junctions with ss-DNA.</text>
</comment>
<comment type="subunit">
    <text evidence="9">Forms a heterodimer with SLX1.</text>
</comment>
<proteinExistence type="inferred from homology"/>
<dbReference type="GO" id="GO:0017108">
    <property type="term" value="F:5'-flap endonuclease activity"/>
    <property type="evidence" value="ECO:0007669"/>
    <property type="project" value="InterPro"/>
</dbReference>
<comment type="subcellular location">
    <subcellularLocation>
        <location evidence="1 9">Nucleus</location>
    </subcellularLocation>
</comment>
<evidence type="ECO:0000256" key="6">
    <source>
        <dbReference type="ARBA" id="ARBA00023204"/>
    </source>
</evidence>
<keyword evidence="12" id="KW-1185">Reference proteome</keyword>
<keyword evidence="6 9" id="KW-0234">DNA repair</keyword>
<evidence type="ECO:0000256" key="8">
    <source>
        <dbReference type="ARBA" id="ARBA00029496"/>
    </source>
</evidence>
<comment type="PTM">
    <text evidence="9">Phosphorylated in response to DNA damage.</text>
</comment>
<evidence type="ECO:0000256" key="9">
    <source>
        <dbReference type="HAMAP-Rule" id="MF_03110"/>
    </source>
</evidence>
<evidence type="ECO:0000313" key="11">
    <source>
        <dbReference type="EMBL" id="EPS30320.1"/>
    </source>
</evidence>
<keyword evidence="3 9" id="KW-0597">Phosphoprotein</keyword>
<dbReference type="InterPro" id="IPR027784">
    <property type="entry name" value="Slx4_ascomycetes"/>
</dbReference>
<dbReference type="HAMAP" id="MF_03110">
    <property type="entry name" value="Endonuc_su_Slx4"/>
    <property type="match status" value="1"/>
</dbReference>
<dbReference type="HOGENOM" id="CLU_016773_0_0_1"/>
<dbReference type="OrthoDB" id="5349119at2759"/>
<feature type="region of interest" description="Disordered" evidence="10">
    <location>
        <begin position="259"/>
        <end position="348"/>
    </location>
</feature>
<feature type="region of interest" description="Disordered" evidence="10">
    <location>
        <begin position="1"/>
        <end position="246"/>
    </location>
</feature>
<dbReference type="AlphaFoldDB" id="S7ZI60"/>
<keyword evidence="7 9" id="KW-0539">Nucleus</keyword>
<protein>
    <recommendedName>
        <fullName evidence="8 9">Structure-specific endonuclease subunit SLX4</fullName>
    </recommendedName>
</protein>
<sequence length="868" mass="94103">MTSSAEIIVLSSSPNIPPQIPSPIACESERTFSLQPEVTTTPSAPSPSALFVPPSRSRFFDVPTRKRDALNKKRPAKQRIASKGSEEGPATSETQTTPSQVQRSTKHAADEPRGQDRDASKKSTNKPRVARKPRAKSKAGAESGNLKLGGRVTKASKMEETQSKTTKKKVTRKTSAVQPVLKDCPEGTSTPAPSNALGADEALNLDEALRRRRDWTPPTETALHPVSSVNDEQNTAQVPNTSIKSDFGSILTDYNYCESVSDSRELSASSEGGPTKRRKIELVDPQVSGRTLPKRTPGDETLDKSDTSSNISSRRQPARKPKPPKRFTTLTARMTAQYRTEDVDDEPRGDDITQFVIQTDPHHDQNKKASGATPGIVLPPEAAFETLDQQDVIFGTCSQLERDDSPETLREMQEAFRISEDLAFQGRSEATCLSITGQALPSENPSGSVSRSNSTRKLWSVAGRDTEGSLVQGGAVESVDLTGTSAGSNHADGPNAVLAATNLNGGASDDGWLDLDYGKSGFSLTTKVTEKHASKKAIGADAVITDTCLPPLRKTPTVLQEIDQPSSVSQHAPMPQYNGFTETELSKQVAAYGFKSVKGRKKMIELLEKCWVSKHGKADVSSSLASEVNSAGNSETVSAQKTAASFEKTSKSKAKKNATQKPPVSAKSTRIAKAATPKKHKQAPATANAAQRPPPSSYIDIEEIQDSEDEPSLSPIRIEKQQSIISPTTIVSIENPSLEPQVLGHDQVRNASMKAKSKSSHIPKMTESITARKTNQRFAENDLKDLSIQITAAVRAQSRLHNANSRARPTWHEKILMYDPIILEDFTAWLNVEGLSLVDEDREVSTALVREWCERKGICCGWKKNASG</sequence>
<feature type="compositionally biased region" description="Polar residues" evidence="10">
    <location>
        <begin position="227"/>
        <end position="244"/>
    </location>
</feature>
<dbReference type="Proteomes" id="UP000019376">
    <property type="component" value="Unassembled WGS sequence"/>
</dbReference>
<feature type="compositionally biased region" description="Basic residues" evidence="10">
    <location>
        <begin position="316"/>
        <end position="325"/>
    </location>
</feature>
<comment type="similarity">
    <text evidence="2 9">Belongs to the SLX4 family.</text>
</comment>
<feature type="compositionally biased region" description="Basic residues" evidence="10">
    <location>
        <begin position="123"/>
        <end position="137"/>
    </location>
</feature>